<dbReference type="InterPro" id="IPR036944">
    <property type="entry name" value="PPIase_FKBP_N_sf"/>
</dbReference>
<feature type="signal peptide" evidence="8">
    <location>
        <begin position="1"/>
        <end position="20"/>
    </location>
</feature>
<dbReference type="PANTHER" id="PTHR43811:SF19">
    <property type="entry name" value="39 KDA FK506-BINDING NUCLEAR PROTEIN"/>
    <property type="match status" value="1"/>
</dbReference>
<evidence type="ECO:0000256" key="2">
    <source>
        <dbReference type="ARBA" id="ARBA00006577"/>
    </source>
</evidence>
<evidence type="ECO:0000256" key="3">
    <source>
        <dbReference type="ARBA" id="ARBA00023110"/>
    </source>
</evidence>
<dbReference type="PROSITE" id="PS50059">
    <property type="entry name" value="FKBP_PPIASE"/>
    <property type="match status" value="1"/>
</dbReference>
<keyword evidence="3 5" id="KW-0697">Rotamase</keyword>
<dbReference type="AlphaFoldDB" id="A0A1M6NB23"/>
<keyword evidence="8" id="KW-0732">Signal</keyword>
<evidence type="ECO:0000313" key="10">
    <source>
        <dbReference type="EMBL" id="SHJ92930.1"/>
    </source>
</evidence>
<evidence type="ECO:0000256" key="8">
    <source>
        <dbReference type="SAM" id="SignalP"/>
    </source>
</evidence>
<dbReference type="InterPro" id="IPR000774">
    <property type="entry name" value="PPIase_FKBP_N"/>
</dbReference>
<protein>
    <recommendedName>
        <fullName evidence="6">Peptidyl-prolyl cis-trans isomerase</fullName>
        <ecNumber evidence="6">5.2.1.8</ecNumber>
    </recommendedName>
</protein>
<proteinExistence type="inferred from homology"/>
<sequence>MKKHISIAALGLAITSTAFAQDEAKAADKAAPAEKAPTKAEAPAEEEAPALKPEEVTGISSYGLGYQNAMQLAGAGINPTDVDKEAFLKGFLAALSGDDAEYTPEQFQAAMRGLQESIMKREEKIASDNLEKEKKFLEENGKKEGVVTTDSGLQYEILEKGGDKKYEAPADLPNGMDMQTQFHVSYRGTLIDGTEFDKSPEGEAIPFSLQVVPGFAEALKMMPVGAKWKLYIPSKLGYGERRNGPVLAPNSTLIFEVELKDISKRELPKGLPGGFPGGLPQGHPPAGGR</sequence>
<feature type="region of interest" description="Disordered" evidence="7">
    <location>
        <begin position="266"/>
        <end position="289"/>
    </location>
</feature>
<dbReference type="OrthoDB" id="9814548at2"/>
<dbReference type="GO" id="GO:0003755">
    <property type="term" value="F:peptidyl-prolyl cis-trans isomerase activity"/>
    <property type="evidence" value="ECO:0007669"/>
    <property type="project" value="UniProtKB-UniRule"/>
</dbReference>
<comment type="catalytic activity">
    <reaction evidence="1 5 6">
        <text>[protein]-peptidylproline (omega=180) = [protein]-peptidylproline (omega=0)</text>
        <dbReference type="Rhea" id="RHEA:16237"/>
        <dbReference type="Rhea" id="RHEA-COMP:10747"/>
        <dbReference type="Rhea" id="RHEA-COMP:10748"/>
        <dbReference type="ChEBI" id="CHEBI:83833"/>
        <dbReference type="ChEBI" id="CHEBI:83834"/>
        <dbReference type="EC" id="5.2.1.8"/>
    </reaction>
</comment>
<dbReference type="GO" id="GO:0006457">
    <property type="term" value="P:protein folding"/>
    <property type="evidence" value="ECO:0007669"/>
    <property type="project" value="InterPro"/>
</dbReference>
<feature type="domain" description="PPIase FKBP-type" evidence="9">
    <location>
        <begin position="179"/>
        <end position="263"/>
    </location>
</feature>
<comment type="similarity">
    <text evidence="2 6">Belongs to the FKBP-type PPIase family.</text>
</comment>
<dbReference type="Pfam" id="PF00254">
    <property type="entry name" value="FKBP_C"/>
    <property type="match status" value="1"/>
</dbReference>
<dbReference type="InterPro" id="IPR001179">
    <property type="entry name" value="PPIase_FKBP_dom"/>
</dbReference>
<dbReference type="InterPro" id="IPR046357">
    <property type="entry name" value="PPIase_dom_sf"/>
</dbReference>
<evidence type="ECO:0000259" key="9">
    <source>
        <dbReference type="PROSITE" id="PS50059"/>
    </source>
</evidence>
<evidence type="ECO:0000313" key="11">
    <source>
        <dbReference type="Proteomes" id="UP000184510"/>
    </source>
</evidence>
<dbReference type="Gene3D" id="3.10.50.40">
    <property type="match status" value="1"/>
</dbReference>
<dbReference type="EC" id="5.2.1.8" evidence="6"/>
<organism evidence="10 11">
    <name type="scientific">Rubritalea squalenifaciens DSM 18772</name>
    <dbReference type="NCBI Taxonomy" id="1123071"/>
    <lineage>
        <taxon>Bacteria</taxon>
        <taxon>Pseudomonadati</taxon>
        <taxon>Verrucomicrobiota</taxon>
        <taxon>Verrucomicrobiia</taxon>
        <taxon>Verrucomicrobiales</taxon>
        <taxon>Rubritaleaceae</taxon>
        <taxon>Rubritalea</taxon>
    </lineage>
</organism>
<evidence type="ECO:0000256" key="4">
    <source>
        <dbReference type="ARBA" id="ARBA00023235"/>
    </source>
</evidence>
<dbReference type="SUPFAM" id="SSF54534">
    <property type="entry name" value="FKBP-like"/>
    <property type="match status" value="1"/>
</dbReference>
<evidence type="ECO:0000256" key="1">
    <source>
        <dbReference type="ARBA" id="ARBA00000971"/>
    </source>
</evidence>
<evidence type="ECO:0000256" key="6">
    <source>
        <dbReference type="RuleBase" id="RU003915"/>
    </source>
</evidence>
<feature type="compositionally biased region" description="Gly residues" evidence="7">
    <location>
        <begin position="271"/>
        <end position="289"/>
    </location>
</feature>
<dbReference type="PANTHER" id="PTHR43811">
    <property type="entry name" value="FKBP-TYPE PEPTIDYL-PROLYL CIS-TRANS ISOMERASE FKPA"/>
    <property type="match status" value="1"/>
</dbReference>
<name>A0A1M6NB23_9BACT</name>
<gene>
    <name evidence="10" type="ORF">SAMN02745181_2799</name>
</gene>
<keyword evidence="11" id="KW-1185">Reference proteome</keyword>
<feature type="compositionally biased region" description="Basic and acidic residues" evidence="7">
    <location>
        <begin position="23"/>
        <end position="38"/>
    </location>
</feature>
<dbReference type="RefSeq" id="WP_143184380.1">
    <property type="nucleotide sequence ID" value="NZ_FQYR01000005.1"/>
</dbReference>
<evidence type="ECO:0000256" key="5">
    <source>
        <dbReference type="PROSITE-ProRule" id="PRU00277"/>
    </source>
</evidence>
<feature type="region of interest" description="Disordered" evidence="7">
    <location>
        <begin position="23"/>
        <end position="53"/>
    </location>
</feature>
<keyword evidence="4 5" id="KW-0413">Isomerase</keyword>
<reference evidence="10 11" key="1">
    <citation type="submission" date="2016-11" db="EMBL/GenBank/DDBJ databases">
        <authorList>
            <person name="Jaros S."/>
            <person name="Januszkiewicz K."/>
            <person name="Wedrychowicz H."/>
        </authorList>
    </citation>
    <scope>NUCLEOTIDE SEQUENCE [LARGE SCALE GENOMIC DNA]</scope>
    <source>
        <strain evidence="10 11">DSM 18772</strain>
    </source>
</reference>
<dbReference type="Gene3D" id="1.10.287.460">
    <property type="entry name" value="Peptidyl-prolyl cis-trans isomerase, FKBP-type, N-terminal domain"/>
    <property type="match status" value="1"/>
</dbReference>
<dbReference type="Pfam" id="PF01346">
    <property type="entry name" value="FKBP_N"/>
    <property type="match status" value="1"/>
</dbReference>
<accession>A0A1M6NB23</accession>
<dbReference type="Proteomes" id="UP000184510">
    <property type="component" value="Unassembled WGS sequence"/>
</dbReference>
<evidence type="ECO:0000256" key="7">
    <source>
        <dbReference type="SAM" id="MobiDB-lite"/>
    </source>
</evidence>
<dbReference type="InParanoid" id="A0A1M6NB23"/>
<dbReference type="STRING" id="1123071.SAMN02745181_2799"/>
<dbReference type="EMBL" id="FQYR01000005">
    <property type="protein sequence ID" value="SHJ92930.1"/>
    <property type="molecule type" value="Genomic_DNA"/>
</dbReference>
<feature type="chain" id="PRO_5013336878" description="Peptidyl-prolyl cis-trans isomerase" evidence="8">
    <location>
        <begin position="21"/>
        <end position="289"/>
    </location>
</feature>